<evidence type="ECO:0000313" key="5">
    <source>
        <dbReference type="EMBL" id="CAF1150496.1"/>
    </source>
</evidence>
<comment type="caution">
    <text evidence="5">The sequence shown here is derived from an EMBL/GenBank/DDBJ whole genome shotgun (WGS) entry which is preliminary data.</text>
</comment>
<dbReference type="GO" id="GO:0005737">
    <property type="term" value="C:cytoplasm"/>
    <property type="evidence" value="ECO:0007669"/>
    <property type="project" value="TreeGrafter"/>
</dbReference>
<dbReference type="SUPFAM" id="SSF48439">
    <property type="entry name" value="Protein prenylyltransferase"/>
    <property type="match status" value="1"/>
</dbReference>
<dbReference type="PROSITE" id="PS51147">
    <property type="entry name" value="PFTA"/>
    <property type="match status" value="2"/>
</dbReference>
<dbReference type="AlphaFoldDB" id="A0A814SQC5"/>
<dbReference type="Pfam" id="PF01239">
    <property type="entry name" value="PPTA"/>
    <property type="match status" value="3"/>
</dbReference>
<dbReference type="PANTHER" id="PTHR11129:SF3">
    <property type="entry name" value="PROTEIN PRENYLTRANSFERASE ALPHA SUBUNIT REPEAT-CONTAINING PROTEIN 1"/>
    <property type="match status" value="1"/>
</dbReference>
<evidence type="ECO:0000256" key="3">
    <source>
        <dbReference type="ARBA" id="ARBA00022679"/>
    </source>
</evidence>
<dbReference type="Gene3D" id="1.25.40.120">
    <property type="entry name" value="Protein prenylyltransferase"/>
    <property type="match status" value="1"/>
</dbReference>
<comment type="similarity">
    <text evidence="1">Belongs to the protein prenyltransferase subunit alpha family.</text>
</comment>
<reference evidence="5" key="1">
    <citation type="submission" date="2021-02" db="EMBL/GenBank/DDBJ databases">
        <authorList>
            <person name="Nowell W R."/>
        </authorList>
    </citation>
    <scope>NUCLEOTIDE SEQUENCE</scope>
</reference>
<keyword evidence="2" id="KW-0637">Prenyltransferase</keyword>
<gene>
    <name evidence="6" type="ORF">FNK824_LOCUS23364</name>
    <name evidence="5" type="ORF">SEV965_LOCUS18425</name>
</gene>
<name>A0A814SQC5_9BILA</name>
<evidence type="ECO:0000256" key="2">
    <source>
        <dbReference type="ARBA" id="ARBA00022602"/>
    </source>
</evidence>
<proteinExistence type="inferred from homology"/>
<accession>A0A814SQC5</accession>
<dbReference type="Proteomes" id="UP000663889">
    <property type="component" value="Unassembled WGS sequence"/>
</dbReference>
<dbReference type="InterPro" id="IPR002088">
    <property type="entry name" value="Prenyl_trans_a"/>
</dbReference>
<dbReference type="Proteomes" id="UP000663874">
    <property type="component" value="Unassembled WGS sequence"/>
</dbReference>
<dbReference type="EMBL" id="CAJNOU010001097">
    <property type="protein sequence ID" value="CAF1150496.1"/>
    <property type="molecule type" value="Genomic_DNA"/>
</dbReference>
<sequence>MSSTDWSLLSLLSSSIEQCKSIEFMPLTSNDEYIVYCYCEENIYLCLNLFEIKSIVKLCYSFIFSKDYQEYNQLNILTRVLLCYVTECLTSWNIRRRLVLSGIINIQKELQFLDILLNLKPKSEQLFRYRRWILKQENIQKISINKELEICDRTAEKHFINYASWLYRRWVINYLNINIDEELERNRLWLEKNLSDSSAFSFRAYLLSKKNLNENIIEHELKLNENMLKFYYDRESLWIYRQTLIFLTIKFLSIDKKQLLNKELDLVKTFEENFFSNKYARLLNILLSSDGKQFRN</sequence>
<evidence type="ECO:0000256" key="1">
    <source>
        <dbReference type="ARBA" id="ARBA00006734"/>
    </source>
</evidence>
<dbReference type="EMBL" id="CAJOBE010004928">
    <property type="protein sequence ID" value="CAF3953523.1"/>
    <property type="molecule type" value="Genomic_DNA"/>
</dbReference>
<dbReference type="GO" id="GO:0008318">
    <property type="term" value="F:protein prenyltransferase activity"/>
    <property type="evidence" value="ECO:0007669"/>
    <property type="project" value="InterPro"/>
</dbReference>
<dbReference type="PANTHER" id="PTHR11129">
    <property type="entry name" value="PROTEIN FARNESYLTRANSFERASE ALPHA SUBUNIT/RAB GERANYLGERANYL TRANSFERASE ALPHA SUBUNIT"/>
    <property type="match status" value="1"/>
</dbReference>
<keyword evidence="4" id="KW-0677">Repeat</keyword>
<keyword evidence="3" id="KW-0808">Transferase</keyword>
<protein>
    <submittedName>
        <fullName evidence="5">Uncharacterized protein</fullName>
    </submittedName>
</protein>
<evidence type="ECO:0000256" key="4">
    <source>
        <dbReference type="ARBA" id="ARBA00022737"/>
    </source>
</evidence>
<evidence type="ECO:0000313" key="7">
    <source>
        <dbReference type="Proteomes" id="UP000663889"/>
    </source>
</evidence>
<organism evidence="5 7">
    <name type="scientific">Rotaria sordida</name>
    <dbReference type="NCBI Taxonomy" id="392033"/>
    <lineage>
        <taxon>Eukaryota</taxon>
        <taxon>Metazoa</taxon>
        <taxon>Spiralia</taxon>
        <taxon>Gnathifera</taxon>
        <taxon>Rotifera</taxon>
        <taxon>Eurotatoria</taxon>
        <taxon>Bdelloidea</taxon>
        <taxon>Philodinida</taxon>
        <taxon>Philodinidae</taxon>
        <taxon>Rotaria</taxon>
    </lineage>
</organism>
<evidence type="ECO:0000313" key="6">
    <source>
        <dbReference type="EMBL" id="CAF3953523.1"/>
    </source>
</evidence>